<gene>
    <name evidence="2" type="ORF">CEUSTIGMA_g5244.t1</name>
</gene>
<evidence type="ECO:0000256" key="1">
    <source>
        <dbReference type="SAM" id="MobiDB-lite"/>
    </source>
</evidence>
<sequence>MKELNPTNVFTERPSETYWEISQREESVDNRRENKVFAYVESLLDSTALGVHQVDEWSQMADNAKQMSPGRGNIAFIYLDIIRKYFEAKEMANVRIYVKELKGKKKSANQSINPELFHLVMDGLPMEYNGVLSTIRVLTGPTGYQPLLLLEQTLTVEESALNERKYYSTTDGDGGLMAGAMGQTYQPQPRPGDRHLPALLSACRHCQVQGHFMADCPYLGKTTPAPAAGQAPAPAPAAPAPAPARQMGGDRNGMAGARGLYRRAGSGITTGGISRAQGHNFDEDASAAASSDILELLADGDLESPDKYLRGACFDAVTKCNHFRKCSLATKHISANLAHYFDGEGAEAEIRHLELNDRLNLQSYVDSDPGLEEEVKACTTDLHCARPEAGSSSDPCDVLGVVGGVCHHTIPLKRMFTDMHGPEQFVYYLVLLKHLDSSCQSLRRC</sequence>
<reference evidence="2 3" key="1">
    <citation type="submission" date="2017-08" db="EMBL/GenBank/DDBJ databases">
        <title>Acidophilic green algal genome provides insights into adaptation to an acidic environment.</title>
        <authorList>
            <person name="Hirooka S."/>
            <person name="Hirose Y."/>
            <person name="Kanesaki Y."/>
            <person name="Higuchi S."/>
            <person name="Fujiwara T."/>
            <person name="Onuma R."/>
            <person name="Era A."/>
            <person name="Ohbayashi R."/>
            <person name="Uzuka A."/>
            <person name="Nozaki H."/>
            <person name="Yoshikawa H."/>
            <person name="Miyagishima S.Y."/>
        </authorList>
    </citation>
    <scope>NUCLEOTIDE SEQUENCE [LARGE SCALE GENOMIC DNA]</scope>
    <source>
        <strain evidence="2 3">NIES-2499</strain>
    </source>
</reference>
<comment type="caution">
    <text evidence="2">The sequence shown here is derived from an EMBL/GenBank/DDBJ whole genome shotgun (WGS) entry which is preliminary data.</text>
</comment>
<evidence type="ECO:0008006" key="4">
    <source>
        <dbReference type="Google" id="ProtNLM"/>
    </source>
</evidence>
<dbReference type="EMBL" id="BEGY01000027">
    <property type="protein sequence ID" value="GAX77801.1"/>
    <property type="molecule type" value="Genomic_DNA"/>
</dbReference>
<accession>A0A250X409</accession>
<keyword evidence="3" id="KW-1185">Reference proteome</keyword>
<name>A0A250X409_9CHLO</name>
<feature type="region of interest" description="Disordered" evidence="1">
    <location>
        <begin position="226"/>
        <end position="256"/>
    </location>
</feature>
<dbReference type="AlphaFoldDB" id="A0A250X409"/>
<evidence type="ECO:0000313" key="3">
    <source>
        <dbReference type="Proteomes" id="UP000232323"/>
    </source>
</evidence>
<feature type="compositionally biased region" description="Pro residues" evidence="1">
    <location>
        <begin position="233"/>
        <end position="242"/>
    </location>
</feature>
<dbReference type="OrthoDB" id="544270at2759"/>
<organism evidence="2 3">
    <name type="scientific">Chlamydomonas eustigma</name>
    <dbReference type="NCBI Taxonomy" id="1157962"/>
    <lineage>
        <taxon>Eukaryota</taxon>
        <taxon>Viridiplantae</taxon>
        <taxon>Chlorophyta</taxon>
        <taxon>core chlorophytes</taxon>
        <taxon>Chlorophyceae</taxon>
        <taxon>CS clade</taxon>
        <taxon>Chlamydomonadales</taxon>
        <taxon>Chlamydomonadaceae</taxon>
        <taxon>Chlamydomonas</taxon>
    </lineage>
</organism>
<protein>
    <recommendedName>
        <fullName evidence="4">CCHC-type domain-containing protein</fullName>
    </recommendedName>
</protein>
<proteinExistence type="predicted"/>
<dbReference type="Proteomes" id="UP000232323">
    <property type="component" value="Unassembled WGS sequence"/>
</dbReference>
<evidence type="ECO:0000313" key="2">
    <source>
        <dbReference type="EMBL" id="GAX77801.1"/>
    </source>
</evidence>